<dbReference type="Gene3D" id="3.30.1950.10">
    <property type="entry name" value="wza like domain"/>
    <property type="match status" value="1"/>
</dbReference>
<evidence type="ECO:0000256" key="15">
    <source>
        <dbReference type="SAM" id="Phobius"/>
    </source>
</evidence>
<evidence type="ECO:0000256" key="2">
    <source>
        <dbReference type="ARBA" id="ARBA00009450"/>
    </source>
</evidence>
<sequence>MKYFFKYMLVLFLLASCSKRNITYFSNLELQKGELYTTTNAIDPIRIQKGDELEVKVTTLDPESNLLFNYGVIANGEEEVGARTTYTQSRYKVSQSGEIDFPIVGKIELLGLTRDEAREKIASSLEKLVTNPRVELSITNFKITVLGEVNQPNTFTITTDNISVIEALGLAGDMTVYGKRENVLVIREHDGEKMLYRIDMNDKELLGSANFFLKQNDVLYIEADKKKLIQAEMNPTTIAFMTILSSVAVALIFNYQNIF</sequence>
<dbReference type="Pfam" id="PF02563">
    <property type="entry name" value="Poly_export"/>
    <property type="match status" value="1"/>
</dbReference>
<dbReference type="PROSITE" id="PS51257">
    <property type="entry name" value="PROKAR_LIPOPROTEIN"/>
    <property type="match status" value="1"/>
</dbReference>
<evidence type="ECO:0000256" key="3">
    <source>
        <dbReference type="ARBA" id="ARBA00022448"/>
    </source>
</evidence>
<keyword evidence="19" id="KW-1185">Reference proteome</keyword>
<dbReference type="GO" id="GO:0046930">
    <property type="term" value="C:pore complex"/>
    <property type="evidence" value="ECO:0007669"/>
    <property type="project" value="UniProtKB-KW"/>
</dbReference>
<accession>A0A1N6EBU3</accession>
<reference evidence="19" key="1">
    <citation type="submission" date="2016-11" db="EMBL/GenBank/DDBJ databases">
        <authorList>
            <person name="Varghese N."/>
            <person name="Submissions S."/>
        </authorList>
    </citation>
    <scope>NUCLEOTIDE SEQUENCE [LARGE SCALE GENOMIC DNA]</scope>
    <source>
        <strain evidence="19">DSM 15292</strain>
    </source>
</reference>
<evidence type="ECO:0000256" key="13">
    <source>
        <dbReference type="ARBA" id="ARBA00023237"/>
    </source>
</evidence>
<dbReference type="InterPro" id="IPR049712">
    <property type="entry name" value="Poly_export"/>
</dbReference>
<dbReference type="PANTHER" id="PTHR33619">
    <property type="entry name" value="POLYSACCHARIDE EXPORT PROTEIN GFCE-RELATED"/>
    <property type="match status" value="1"/>
</dbReference>
<evidence type="ECO:0000313" key="19">
    <source>
        <dbReference type="Proteomes" id="UP000185221"/>
    </source>
</evidence>
<dbReference type="OrthoDB" id="662756at2"/>
<keyword evidence="8" id="KW-0625">Polysaccharide transport</keyword>
<keyword evidence="11 15" id="KW-0472">Membrane</keyword>
<dbReference type="Pfam" id="PF22461">
    <property type="entry name" value="SLBB_2"/>
    <property type="match status" value="1"/>
</dbReference>
<evidence type="ECO:0000256" key="10">
    <source>
        <dbReference type="ARBA" id="ARBA00023114"/>
    </source>
</evidence>
<evidence type="ECO:0000256" key="1">
    <source>
        <dbReference type="ARBA" id="ARBA00004571"/>
    </source>
</evidence>
<keyword evidence="3" id="KW-0813">Transport</keyword>
<keyword evidence="5" id="KW-0762">Sugar transport</keyword>
<keyword evidence="14" id="KW-0449">Lipoprotein</keyword>
<evidence type="ECO:0000256" key="4">
    <source>
        <dbReference type="ARBA" id="ARBA00022452"/>
    </source>
</evidence>
<dbReference type="Gene3D" id="3.10.560.10">
    <property type="entry name" value="Outer membrane lipoprotein wza domain like"/>
    <property type="match status" value="2"/>
</dbReference>
<dbReference type="PANTHER" id="PTHR33619:SF3">
    <property type="entry name" value="POLYSACCHARIDE EXPORT PROTEIN GFCE-RELATED"/>
    <property type="match status" value="1"/>
</dbReference>
<dbReference type="GO" id="GO:0006811">
    <property type="term" value="P:monoatomic ion transport"/>
    <property type="evidence" value="ECO:0007669"/>
    <property type="project" value="UniProtKB-KW"/>
</dbReference>
<feature type="transmembrane region" description="Helical" evidence="15">
    <location>
        <begin position="237"/>
        <end position="255"/>
    </location>
</feature>
<evidence type="ECO:0000256" key="5">
    <source>
        <dbReference type="ARBA" id="ARBA00022597"/>
    </source>
</evidence>
<evidence type="ECO:0000256" key="14">
    <source>
        <dbReference type="ARBA" id="ARBA00023288"/>
    </source>
</evidence>
<evidence type="ECO:0000256" key="11">
    <source>
        <dbReference type="ARBA" id="ARBA00023136"/>
    </source>
</evidence>
<evidence type="ECO:0000259" key="17">
    <source>
        <dbReference type="Pfam" id="PF22461"/>
    </source>
</evidence>
<keyword evidence="10" id="KW-0626">Porin</keyword>
<protein>
    <submittedName>
        <fullName evidence="18">Polysaccharide export outer membrane protein</fullName>
    </submittedName>
</protein>
<keyword evidence="9" id="KW-0406">Ion transport</keyword>
<evidence type="ECO:0000256" key="9">
    <source>
        <dbReference type="ARBA" id="ARBA00023065"/>
    </source>
</evidence>
<keyword evidence="15" id="KW-1133">Transmembrane helix</keyword>
<keyword evidence="12" id="KW-0564">Palmitate</keyword>
<keyword evidence="6 15" id="KW-0812">Transmembrane</keyword>
<gene>
    <name evidence="18" type="ORF">SAMN05444394_1951</name>
</gene>
<proteinExistence type="inferred from homology"/>
<dbReference type="AlphaFoldDB" id="A0A1N6EBU3"/>
<dbReference type="GO" id="GO:0009279">
    <property type="term" value="C:cell outer membrane"/>
    <property type="evidence" value="ECO:0007669"/>
    <property type="project" value="UniProtKB-SubCell"/>
</dbReference>
<dbReference type="GO" id="GO:0015159">
    <property type="term" value="F:polysaccharide transmembrane transporter activity"/>
    <property type="evidence" value="ECO:0007669"/>
    <property type="project" value="InterPro"/>
</dbReference>
<name>A0A1N6EBU3_9BACT</name>
<dbReference type="STRING" id="226505.SAMN05444394_1951"/>
<dbReference type="EMBL" id="FSRC01000001">
    <property type="protein sequence ID" value="SIN80490.1"/>
    <property type="molecule type" value="Genomic_DNA"/>
</dbReference>
<evidence type="ECO:0000256" key="12">
    <source>
        <dbReference type="ARBA" id="ARBA00023139"/>
    </source>
</evidence>
<dbReference type="RefSeq" id="WP_074224625.1">
    <property type="nucleotide sequence ID" value="NZ_FSRC01000001.1"/>
</dbReference>
<keyword evidence="7" id="KW-0732">Signal</keyword>
<dbReference type="Proteomes" id="UP000185221">
    <property type="component" value="Unassembled WGS sequence"/>
</dbReference>
<dbReference type="GO" id="GO:0015288">
    <property type="term" value="F:porin activity"/>
    <property type="evidence" value="ECO:0007669"/>
    <property type="project" value="UniProtKB-KW"/>
</dbReference>
<comment type="similarity">
    <text evidence="2">Belongs to the BexD/CtrA/VexA family.</text>
</comment>
<dbReference type="InterPro" id="IPR003715">
    <property type="entry name" value="Poly_export_N"/>
</dbReference>
<evidence type="ECO:0000313" key="18">
    <source>
        <dbReference type="EMBL" id="SIN80490.1"/>
    </source>
</evidence>
<feature type="domain" description="Polysaccharide export protein N-terminal" evidence="16">
    <location>
        <begin position="43"/>
        <end position="138"/>
    </location>
</feature>
<feature type="domain" description="SLBB" evidence="17">
    <location>
        <begin position="142"/>
        <end position="221"/>
    </location>
</feature>
<evidence type="ECO:0000256" key="7">
    <source>
        <dbReference type="ARBA" id="ARBA00022729"/>
    </source>
</evidence>
<comment type="subcellular location">
    <subcellularLocation>
        <location evidence="1">Cell outer membrane</location>
        <topology evidence="1">Multi-pass membrane protein</topology>
    </subcellularLocation>
</comment>
<evidence type="ECO:0000256" key="6">
    <source>
        <dbReference type="ARBA" id="ARBA00022692"/>
    </source>
</evidence>
<keyword evidence="4" id="KW-1134">Transmembrane beta strand</keyword>
<organism evidence="18 19">
    <name type="scientific">Algoriphagus halophilus</name>
    <dbReference type="NCBI Taxonomy" id="226505"/>
    <lineage>
        <taxon>Bacteria</taxon>
        <taxon>Pseudomonadati</taxon>
        <taxon>Bacteroidota</taxon>
        <taxon>Cytophagia</taxon>
        <taxon>Cytophagales</taxon>
        <taxon>Cyclobacteriaceae</taxon>
        <taxon>Algoriphagus</taxon>
    </lineage>
</organism>
<dbReference type="InterPro" id="IPR054765">
    <property type="entry name" value="SLBB_dom"/>
</dbReference>
<evidence type="ECO:0000256" key="8">
    <source>
        <dbReference type="ARBA" id="ARBA00023047"/>
    </source>
</evidence>
<evidence type="ECO:0000259" key="16">
    <source>
        <dbReference type="Pfam" id="PF02563"/>
    </source>
</evidence>
<keyword evidence="13" id="KW-0998">Cell outer membrane</keyword>